<evidence type="ECO:0000313" key="9">
    <source>
        <dbReference type="EMBL" id="MBC5732975.1"/>
    </source>
</evidence>
<feature type="transmembrane region" description="Helical" evidence="8">
    <location>
        <begin position="330"/>
        <end position="350"/>
    </location>
</feature>
<keyword evidence="4 8" id="KW-0812">Transmembrane</keyword>
<dbReference type="AlphaFoldDB" id="A0A8J6JET6"/>
<evidence type="ECO:0000256" key="4">
    <source>
        <dbReference type="ARBA" id="ARBA00022692"/>
    </source>
</evidence>
<evidence type="ECO:0000256" key="3">
    <source>
        <dbReference type="ARBA" id="ARBA00022475"/>
    </source>
</evidence>
<evidence type="ECO:0000256" key="8">
    <source>
        <dbReference type="SAM" id="Phobius"/>
    </source>
</evidence>
<proteinExistence type="inferred from homology"/>
<reference evidence="9" key="1">
    <citation type="submission" date="2020-08" db="EMBL/GenBank/DDBJ databases">
        <title>Genome public.</title>
        <authorList>
            <person name="Liu C."/>
            <person name="Sun Q."/>
        </authorList>
    </citation>
    <scope>NUCLEOTIDE SEQUENCE</scope>
    <source>
        <strain evidence="9">NSJ-51</strain>
    </source>
</reference>
<evidence type="ECO:0000256" key="6">
    <source>
        <dbReference type="ARBA" id="ARBA00023136"/>
    </source>
</evidence>
<keyword evidence="3 7" id="KW-1003">Cell membrane</keyword>
<dbReference type="PANTHER" id="PTHR13285">
    <property type="entry name" value="ACYLTRANSFERASE"/>
    <property type="match status" value="1"/>
</dbReference>
<keyword evidence="7" id="KW-0012">Acyltransferase</keyword>
<name>A0A8J6JET6_9FIRM</name>
<dbReference type="GO" id="GO:0016746">
    <property type="term" value="F:acyltransferase activity"/>
    <property type="evidence" value="ECO:0007669"/>
    <property type="project" value="UniProtKB-KW"/>
</dbReference>
<evidence type="ECO:0000256" key="1">
    <source>
        <dbReference type="ARBA" id="ARBA00004651"/>
    </source>
</evidence>
<feature type="transmembrane region" description="Helical" evidence="8">
    <location>
        <begin position="80"/>
        <end position="99"/>
    </location>
</feature>
<dbReference type="Proteomes" id="UP000661435">
    <property type="component" value="Unassembled WGS sequence"/>
</dbReference>
<keyword evidence="10" id="KW-1185">Reference proteome</keyword>
<evidence type="ECO:0000256" key="2">
    <source>
        <dbReference type="ARBA" id="ARBA00010323"/>
    </source>
</evidence>
<comment type="caution">
    <text evidence="9">The sequence shown here is derived from an EMBL/GenBank/DDBJ whole genome shotgun (WGS) entry which is preliminary data.</text>
</comment>
<dbReference type="InterPro" id="IPR024194">
    <property type="entry name" value="Ac/AlaTfrase_AlgI/DltB"/>
</dbReference>
<feature type="transmembrane region" description="Helical" evidence="8">
    <location>
        <begin position="307"/>
        <end position="324"/>
    </location>
</feature>
<feature type="transmembrane region" description="Helical" evidence="8">
    <location>
        <begin position="403"/>
        <end position="424"/>
    </location>
</feature>
<feature type="transmembrane region" description="Helical" evidence="8">
    <location>
        <begin position="436"/>
        <end position="455"/>
    </location>
</feature>
<dbReference type="PANTHER" id="PTHR13285:SF18">
    <property type="entry name" value="PROTEIN-CYSTEINE N-PALMITOYLTRANSFERASE RASP"/>
    <property type="match status" value="1"/>
</dbReference>
<protein>
    <submittedName>
        <fullName evidence="9">MBOAT family protein</fullName>
    </submittedName>
</protein>
<dbReference type="EMBL" id="JACOPP010000004">
    <property type="protein sequence ID" value="MBC5732975.1"/>
    <property type="molecule type" value="Genomic_DNA"/>
</dbReference>
<feature type="transmembrane region" description="Helical" evidence="8">
    <location>
        <begin position="37"/>
        <end position="59"/>
    </location>
</feature>
<comment type="subcellular location">
    <subcellularLocation>
        <location evidence="1">Cell membrane</location>
        <topology evidence="1">Multi-pass membrane protein</topology>
    </subcellularLocation>
</comment>
<keyword evidence="5 8" id="KW-1133">Transmembrane helix</keyword>
<dbReference type="InterPro" id="IPR028362">
    <property type="entry name" value="AlgI"/>
</dbReference>
<feature type="transmembrane region" description="Helical" evidence="8">
    <location>
        <begin position="105"/>
        <end position="129"/>
    </location>
</feature>
<keyword evidence="6 7" id="KW-0472">Membrane</keyword>
<dbReference type="GO" id="GO:0005886">
    <property type="term" value="C:plasma membrane"/>
    <property type="evidence" value="ECO:0007669"/>
    <property type="project" value="UniProtKB-SubCell"/>
</dbReference>
<dbReference type="InterPro" id="IPR051085">
    <property type="entry name" value="MB_O-acyltransferase"/>
</dbReference>
<evidence type="ECO:0000256" key="5">
    <source>
        <dbReference type="ARBA" id="ARBA00022989"/>
    </source>
</evidence>
<dbReference type="PIRSF" id="PIRSF016636">
    <property type="entry name" value="AlgI_DltB"/>
    <property type="match status" value="1"/>
</dbReference>
<dbReference type="Pfam" id="PF03062">
    <property type="entry name" value="MBOAT"/>
    <property type="match status" value="1"/>
</dbReference>
<dbReference type="PIRSF" id="PIRSF500217">
    <property type="entry name" value="AlgI"/>
    <property type="match status" value="1"/>
</dbReference>
<evidence type="ECO:0000256" key="7">
    <source>
        <dbReference type="PIRNR" id="PIRNR016636"/>
    </source>
</evidence>
<organism evidence="9 10">
    <name type="scientific">Lawsonibacter hominis</name>
    <dbReference type="NCBI Taxonomy" id="2763053"/>
    <lineage>
        <taxon>Bacteria</taxon>
        <taxon>Bacillati</taxon>
        <taxon>Bacillota</taxon>
        <taxon>Clostridia</taxon>
        <taxon>Eubacteriales</taxon>
        <taxon>Oscillospiraceae</taxon>
        <taxon>Lawsonibacter</taxon>
    </lineage>
</organism>
<sequence length="467" mass="52997">MVFSSPYFLFLYLPIVLLVYYLTPLKARNAVLLVFNLIFYAWGEPVYILIMFASIAIDYTHGMLVERCKRRGNDRAARRAVASSVIFNLALLFFFKYWAFVAGSLAAIGLPFMPRLGLSLPIGISFYTFQTMSYTIDVYRGDAGVQKNLINFGTFVTLFPQLIAGPIIKYKDLGDQIDHRPHSPEQFASGVQVFVVGLAKKVLLANNLGLLWDAYKALPAAELTTAGAWLGVAAFTFQLYFDFSGYSDMAVGLGRMLGFEFMRNFNYPYISRSITEFWRRWHISLGTWFREYLYIPLGGNRVSTPRLFFNLLVVWAATGIWHGASWNFLLWGLYFAALLILEKAFLLKLLDKLPALLRHLYTLFLVAVSWAIFAVEDFSQLGAYLKAMFGLAGGGLTDAAAWYYFRSFLPVLLISAVASTPLAARLWRRLPERSMRLLLPVLLLAGLVFSTAYLVDATYNPFLYFRF</sequence>
<dbReference type="RefSeq" id="WP_186906872.1">
    <property type="nucleotide sequence ID" value="NZ_JACOPP010000004.1"/>
</dbReference>
<accession>A0A8J6JET6</accession>
<dbReference type="InterPro" id="IPR004299">
    <property type="entry name" value="MBOAT_fam"/>
</dbReference>
<comment type="similarity">
    <text evidence="2 7">Belongs to the membrane-bound acyltransferase family.</text>
</comment>
<feature type="transmembrane region" description="Helical" evidence="8">
    <location>
        <begin position="7"/>
        <end position="25"/>
    </location>
</feature>
<gene>
    <name evidence="9" type="ORF">H8S57_04445</name>
</gene>
<dbReference type="GO" id="GO:0042121">
    <property type="term" value="P:alginic acid biosynthetic process"/>
    <property type="evidence" value="ECO:0007669"/>
    <property type="project" value="InterPro"/>
</dbReference>
<feature type="transmembrane region" description="Helical" evidence="8">
    <location>
        <begin position="362"/>
        <end position="383"/>
    </location>
</feature>
<keyword evidence="7" id="KW-0808">Transferase</keyword>
<evidence type="ECO:0000313" key="10">
    <source>
        <dbReference type="Proteomes" id="UP000661435"/>
    </source>
</evidence>